<keyword evidence="1" id="KW-0732">Signal</keyword>
<proteinExistence type="predicted"/>
<dbReference type="InterPro" id="IPR016047">
    <property type="entry name" value="M23ase_b-sheet_dom"/>
</dbReference>
<dbReference type="PANTHER" id="PTHR21666:SF270">
    <property type="entry name" value="MUREIN HYDROLASE ACTIVATOR ENVC"/>
    <property type="match status" value="1"/>
</dbReference>
<dbReference type="SUPFAM" id="SSF51261">
    <property type="entry name" value="Duplicated hybrid motif"/>
    <property type="match status" value="1"/>
</dbReference>
<dbReference type="EMBL" id="MORL01000004">
    <property type="protein sequence ID" value="OIN59398.1"/>
    <property type="molecule type" value="Genomic_DNA"/>
</dbReference>
<dbReference type="AlphaFoldDB" id="A0A1S2VNN2"/>
<dbReference type="Gene3D" id="2.70.70.10">
    <property type="entry name" value="Glucose Permease (Domain IIA)"/>
    <property type="match status" value="1"/>
</dbReference>
<sequence>MTLFFTRYMRLTGLVAAVLLGTFNAASSQTVIADTSDRRTLYEFCQDFQQLYVEIREQTVSPDSARMRFSSIMHGLQARLRSDEDTLKQDSVSVLKAAVGAMVFPLRNYTPKAIGGTHGEGYRDKGFDLFDYKVRGSHPAHDIFITDRNQDSVDDKTGERVDVVAMTAGIVLGIETGWQPGSEYRGGNWIWIYDPVLHGLFYYAHNKVVAVTPGQWVRAGQKISEVGRTGFNAYNPRSPTHLHLMYLAIQPNGLPVPRNTYTWLLTANLAN</sequence>
<evidence type="ECO:0000256" key="1">
    <source>
        <dbReference type="SAM" id="SignalP"/>
    </source>
</evidence>
<dbReference type="PANTHER" id="PTHR21666">
    <property type="entry name" value="PEPTIDASE-RELATED"/>
    <property type="match status" value="1"/>
</dbReference>
<feature type="chain" id="PRO_5010171455" evidence="1">
    <location>
        <begin position="34"/>
        <end position="271"/>
    </location>
</feature>
<dbReference type="InterPro" id="IPR011055">
    <property type="entry name" value="Dup_hybrid_motif"/>
</dbReference>
<feature type="domain" description="M23ase beta-sheet core" evidence="2">
    <location>
        <begin position="154"/>
        <end position="244"/>
    </location>
</feature>
<dbReference type="Pfam" id="PF01551">
    <property type="entry name" value="Peptidase_M23"/>
    <property type="match status" value="1"/>
</dbReference>
<dbReference type="GO" id="GO:0004222">
    <property type="term" value="F:metalloendopeptidase activity"/>
    <property type="evidence" value="ECO:0007669"/>
    <property type="project" value="TreeGrafter"/>
</dbReference>
<dbReference type="Proteomes" id="UP000181790">
    <property type="component" value="Unassembled WGS sequence"/>
</dbReference>
<evidence type="ECO:0000313" key="3">
    <source>
        <dbReference type="EMBL" id="OIN59398.1"/>
    </source>
</evidence>
<feature type="signal peptide" evidence="1">
    <location>
        <begin position="1"/>
        <end position="33"/>
    </location>
</feature>
<dbReference type="InterPro" id="IPR050570">
    <property type="entry name" value="Cell_wall_metabolism_enzyme"/>
</dbReference>
<accession>A0A1S2VNN2</accession>
<name>A0A1S2VNN2_9BACT</name>
<dbReference type="CDD" id="cd12797">
    <property type="entry name" value="M23_peptidase"/>
    <property type="match status" value="1"/>
</dbReference>
<reference evidence="3 4" key="1">
    <citation type="submission" date="2016-10" db="EMBL/GenBank/DDBJ databases">
        <title>Arsenicibacter rosenii gen. nov., sp. nov., an efficient arsenic-methylating bacterium isolated from an arsenic-contaminated paddy soil.</title>
        <authorList>
            <person name="Huang K."/>
        </authorList>
    </citation>
    <scope>NUCLEOTIDE SEQUENCE [LARGE SCALE GENOMIC DNA]</scope>
    <source>
        <strain evidence="3 4">SM-1</strain>
    </source>
</reference>
<keyword evidence="4" id="KW-1185">Reference proteome</keyword>
<protein>
    <submittedName>
        <fullName evidence="3">Peptidase M23</fullName>
    </submittedName>
</protein>
<evidence type="ECO:0000259" key="2">
    <source>
        <dbReference type="Pfam" id="PF01551"/>
    </source>
</evidence>
<gene>
    <name evidence="3" type="ORF">BLX24_10510</name>
</gene>
<dbReference type="OrthoDB" id="794469at2"/>
<evidence type="ECO:0000313" key="4">
    <source>
        <dbReference type="Proteomes" id="UP000181790"/>
    </source>
</evidence>
<comment type="caution">
    <text evidence="3">The sequence shown here is derived from an EMBL/GenBank/DDBJ whole genome shotgun (WGS) entry which is preliminary data.</text>
</comment>
<organism evidence="3 4">
    <name type="scientific">Arsenicibacter rosenii</name>
    <dbReference type="NCBI Taxonomy" id="1750698"/>
    <lineage>
        <taxon>Bacteria</taxon>
        <taxon>Pseudomonadati</taxon>
        <taxon>Bacteroidota</taxon>
        <taxon>Cytophagia</taxon>
        <taxon>Cytophagales</taxon>
        <taxon>Spirosomataceae</taxon>
        <taxon>Arsenicibacter</taxon>
    </lineage>
</organism>